<feature type="compositionally biased region" description="Polar residues" evidence="1">
    <location>
        <begin position="75"/>
        <end position="86"/>
    </location>
</feature>
<feature type="domain" description="C2H2-type" evidence="2">
    <location>
        <begin position="9"/>
        <end position="32"/>
    </location>
</feature>
<evidence type="ECO:0000259" key="2">
    <source>
        <dbReference type="PROSITE" id="PS00028"/>
    </source>
</evidence>
<dbReference type="InterPro" id="IPR041078">
    <property type="entry name" value="Plavaka"/>
</dbReference>
<dbReference type="InterPro" id="IPR013087">
    <property type="entry name" value="Znf_C2H2_type"/>
</dbReference>
<dbReference type="EMBL" id="MU154554">
    <property type="protein sequence ID" value="KAF9496255.1"/>
    <property type="molecule type" value="Genomic_DNA"/>
</dbReference>
<evidence type="ECO:0000313" key="4">
    <source>
        <dbReference type="Proteomes" id="UP000807025"/>
    </source>
</evidence>
<gene>
    <name evidence="3" type="ORF">BDN71DRAFT_1389853</name>
</gene>
<comment type="caution">
    <text evidence="3">The sequence shown here is derived from an EMBL/GenBank/DDBJ whole genome shotgun (WGS) entry which is preliminary data.</text>
</comment>
<dbReference type="OrthoDB" id="3199698at2759"/>
<name>A0A9P6DHC1_PLEER</name>
<dbReference type="PROSITE" id="PS00028">
    <property type="entry name" value="ZINC_FINGER_C2H2_1"/>
    <property type="match status" value="1"/>
</dbReference>
<proteinExistence type="predicted"/>
<dbReference type="Pfam" id="PF18759">
    <property type="entry name" value="Plavaka"/>
    <property type="match status" value="1"/>
</dbReference>
<dbReference type="Proteomes" id="UP000807025">
    <property type="component" value="Unassembled WGS sequence"/>
</dbReference>
<keyword evidence="4" id="KW-1185">Reference proteome</keyword>
<organism evidence="3 4">
    <name type="scientific">Pleurotus eryngii</name>
    <name type="common">Boletus of the steppes</name>
    <dbReference type="NCBI Taxonomy" id="5323"/>
    <lineage>
        <taxon>Eukaryota</taxon>
        <taxon>Fungi</taxon>
        <taxon>Dikarya</taxon>
        <taxon>Basidiomycota</taxon>
        <taxon>Agaricomycotina</taxon>
        <taxon>Agaricomycetes</taxon>
        <taxon>Agaricomycetidae</taxon>
        <taxon>Agaricales</taxon>
        <taxon>Pleurotineae</taxon>
        <taxon>Pleurotaceae</taxon>
        <taxon>Pleurotus</taxon>
    </lineage>
</organism>
<evidence type="ECO:0000313" key="3">
    <source>
        <dbReference type="EMBL" id="KAF9496255.1"/>
    </source>
</evidence>
<feature type="region of interest" description="Disordered" evidence="1">
    <location>
        <begin position="40"/>
        <end position="105"/>
    </location>
</feature>
<reference evidence="3" key="1">
    <citation type="submission" date="2020-11" db="EMBL/GenBank/DDBJ databases">
        <authorList>
            <consortium name="DOE Joint Genome Institute"/>
            <person name="Ahrendt S."/>
            <person name="Riley R."/>
            <person name="Andreopoulos W."/>
            <person name="Labutti K."/>
            <person name="Pangilinan J."/>
            <person name="Ruiz-Duenas F.J."/>
            <person name="Barrasa J.M."/>
            <person name="Sanchez-Garcia M."/>
            <person name="Camarero S."/>
            <person name="Miyauchi S."/>
            <person name="Serrano A."/>
            <person name="Linde D."/>
            <person name="Babiker R."/>
            <person name="Drula E."/>
            <person name="Ayuso-Fernandez I."/>
            <person name="Pacheco R."/>
            <person name="Padilla G."/>
            <person name="Ferreira P."/>
            <person name="Barriuso J."/>
            <person name="Kellner H."/>
            <person name="Castanera R."/>
            <person name="Alfaro M."/>
            <person name="Ramirez L."/>
            <person name="Pisabarro A.G."/>
            <person name="Kuo A."/>
            <person name="Tritt A."/>
            <person name="Lipzen A."/>
            <person name="He G."/>
            <person name="Yan M."/>
            <person name="Ng V."/>
            <person name="Cullen D."/>
            <person name="Martin F."/>
            <person name="Rosso M.-N."/>
            <person name="Henrissat B."/>
            <person name="Hibbett D."/>
            <person name="Martinez A.T."/>
            <person name="Grigoriev I.V."/>
        </authorList>
    </citation>
    <scope>NUCLEOTIDE SEQUENCE</scope>
    <source>
        <strain evidence="3">ATCC 90797</strain>
    </source>
</reference>
<evidence type="ECO:0000256" key="1">
    <source>
        <dbReference type="SAM" id="MobiDB-lite"/>
    </source>
</evidence>
<sequence length="940" mass="107457">MLLLRRLKCPYPGCSKQCRRQSALTKHVCSRHSASNVVLHSAMPPSHSPPKQHFPDRSEAASSESEGDHCDNRQDTPPSQNSSLRTSHPYLTGDICDAHGQQIPPDEVPPLREPPECAWAPFTGPSEFLLADLLFRKVEMSTTRQNELFDILNMMLEAYGDASPFSSSQDMYNTIDSAHVGGVPWECLVSMPSEDLPHDAPIWKRKPYEIWYRNPDAVLRSLLDNPDFHGEFDYTPYIELDEEGKRCWTDFFSGNFAWRHSSTIYEENPAANKGAMYCPIITGSDKTTVSVATGQVEYHPGYLSIGNVHNNVRRAHRGAVVPFIFFAILKSDRKYDGDPEFRTFKRQLYHRSLSAVLDHIKPSMSTPVVRRCPDGHFRRVVFDLGPVIADYPEQVLLVGTVQRWCAKCTALPEELDDRDQALPHSQEYTDQLISTFDPGVLWDSYGIDDDIVPFTNDFLRADIHELLSPDLLHQVIKGTFKDHLVEWVGVYLTLEHGKAQAEVIMDEIDHRIAAVPPFPNLRWFPDGRRFKQWTGDDSKALMKVYLPTLVDFVPSRILWTFTSFLDFCYHARRTHFNEDTLNELDLKVHQFQDFREVFRESGVRPTGFALPRQHSLTHYHHLIQEFGAPYGLCSSITESRHITAVKKPWRRSNRYNALGQMLQTNQRLDKLAALQTDYISRGLLPPTHDKKVLQDDNDDNDGAAIDEVVTGSVTLARCRAPNYPRTLDDLGIHINIPQLTLLTRRFLYDQLHPNSFYPAEDVPENLLPSLRTPVSVFHSAVATYYAPSDMSGRYGMYCERIRCTPNWCREGPRRDTVFLVEDDGQPGLLGMSVVRLRLLFSFKHVGVTYPCALVDWFDHVGQRPDPDTGLWIVKPDLRGRSEHPFCTVIHLDSLLRAAHLIPVYGPRALPLDFKHQYTLDSFCAFFVNKHIDYHAFELLS</sequence>
<accession>A0A9P6DHC1</accession>
<dbReference type="AlphaFoldDB" id="A0A9P6DHC1"/>
<protein>
    <recommendedName>
        <fullName evidence="2">C2H2-type domain-containing protein</fullName>
    </recommendedName>
</protein>